<dbReference type="RefSeq" id="WP_101682479.1">
    <property type="nucleotide sequence ID" value="NZ_PJRP01000007.1"/>
</dbReference>
<organism evidence="1 2">
    <name type="scientific">Cupriavidus pauculus</name>
    <dbReference type="NCBI Taxonomy" id="82633"/>
    <lineage>
        <taxon>Bacteria</taxon>
        <taxon>Pseudomonadati</taxon>
        <taxon>Pseudomonadota</taxon>
        <taxon>Betaproteobacteria</taxon>
        <taxon>Burkholderiales</taxon>
        <taxon>Burkholderiaceae</taxon>
        <taxon>Cupriavidus</taxon>
    </lineage>
</organism>
<accession>A0A2N5CAU2</accession>
<dbReference type="AlphaFoldDB" id="A0A2N5CAU2"/>
<proteinExistence type="predicted"/>
<dbReference type="OrthoDB" id="8966167at2"/>
<gene>
    <name evidence="1" type="ORF">CYJ10_15960</name>
</gene>
<evidence type="ECO:0000313" key="1">
    <source>
        <dbReference type="EMBL" id="PLP99335.1"/>
    </source>
</evidence>
<protein>
    <submittedName>
        <fullName evidence="1">Uncharacterized protein</fullName>
    </submittedName>
</protein>
<name>A0A2N5CAU2_9BURK</name>
<dbReference type="EMBL" id="PJRP01000007">
    <property type="protein sequence ID" value="PLP99335.1"/>
    <property type="molecule type" value="Genomic_DNA"/>
</dbReference>
<dbReference type="Proteomes" id="UP000234341">
    <property type="component" value="Unassembled WGS sequence"/>
</dbReference>
<comment type="caution">
    <text evidence="1">The sequence shown here is derived from an EMBL/GenBank/DDBJ whole genome shotgun (WGS) entry which is preliminary data.</text>
</comment>
<sequence length="118" mass="12289">MNSGAASSNFLCKLPGAGTGIAYHVAVSFVDAGQPSGVNFTSFVGEGRRSFGVSTEPASLQGAFASNSEALCRLAIGQAIRDRLYEKTSEGEAVLDLEAVPWDGELRPVGAGVRTRRP</sequence>
<evidence type="ECO:0000313" key="2">
    <source>
        <dbReference type="Proteomes" id="UP000234341"/>
    </source>
</evidence>
<reference evidence="1 2" key="1">
    <citation type="submission" date="2017-12" db="EMBL/GenBank/DDBJ databases">
        <title>Genome sequence of the active heterotrophic nitrifier-denitrifier, Cupriavidus pauculus UM1.</title>
        <authorList>
            <person name="Putonti C."/>
            <person name="Castignetti D."/>
        </authorList>
    </citation>
    <scope>NUCLEOTIDE SEQUENCE [LARGE SCALE GENOMIC DNA]</scope>
    <source>
        <strain evidence="1 2">UM1</strain>
    </source>
</reference>